<accession>A0A3M8CCC7</accession>
<dbReference type="SUPFAM" id="SSF55469">
    <property type="entry name" value="FMN-dependent nitroreductase-like"/>
    <property type="match status" value="1"/>
</dbReference>
<evidence type="ECO:0000313" key="4">
    <source>
        <dbReference type="EMBL" id="RNB73133.1"/>
    </source>
</evidence>
<dbReference type="Gene3D" id="3.40.109.10">
    <property type="entry name" value="NADH Oxidase"/>
    <property type="match status" value="1"/>
</dbReference>
<dbReference type="PANTHER" id="PTHR43673:SF10">
    <property type="entry name" value="NADH DEHYDROGENASE_NAD(P)H NITROREDUCTASE XCC3605-RELATED"/>
    <property type="match status" value="1"/>
</dbReference>
<evidence type="ECO:0000256" key="1">
    <source>
        <dbReference type="ARBA" id="ARBA00007118"/>
    </source>
</evidence>
<reference evidence="4 5" key="1">
    <citation type="submission" date="2018-10" db="EMBL/GenBank/DDBJ databases">
        <title>Phylogenomics of Brevibacillus.</title>
        <authorList>
            <person name="Dunlap C."/>
        </authorList>
    </citation>
    <scope>NUCLEOTIDE SEQUENCE [LARGE SCALE GENOMIC DNA]</scope>
    <source>
        <strain evidence="4 5">JCM 15085</strain>
    </source>
</reference>
<proteinExistence type="inferred from homology"/>
<dbReference type="EMBL" id="RHHT01000057">
    <property type="protein sequence ID" value="RNB73133.1"/>
    <property type="molecule type" value="Genomic_DNA"/>
</dbReference>
<dbReference type="AlphaFoldDB" id="A0A3M8CCC7"/>
<keyword evidence="2" id="KW-0560">Oxidoreductase</keyword>
<protein>
    <submittedName>
        <fullName evidence="4">Nitroreductase family protein</fullName>
    </submittedName>
</protein>
<evidence type="ECO:0000313" key="5">
    <source>
        <dbReference type="Proteomes" id="UP000281915"/>
    </source>
</evidence>
<gene>
    <name evidence="4" type="ORF">EDM58_21225</name>
</gene>
<dbReference type="Proteomes" id="UP000281915">
    <property type="component" value="Unassembled WGS sequence"/>
</dbReference>
<dbReference type="RefSeq" id="WP_023558974.1">
    <property type="nucleotide sequence ID" value="NZ_JBCNED010000010.1"/>
</dbReference>
<feature type="domain" description="Nitroreductase" evidence="3">
    <location>
        <begin position="88"/>
        <end position="165"/>
    </location>
</feature>
<comment type="similarity">
    <text evidence="1">Belongs to the nitroreductase family.</text>
</comment>
<name>A0A3M8CCC7_9BACL</name>
<dbReference type="InterPro" id="IPR029479">
    <property type="entry name" value="Nitroreductase"/>
</dbReference>
<comment type="caution">
    <text evidence="4">The sequence shown here is derived from an EMBL/GenBank/DDBJ whole genome shotgun (WGS) entry which is preliminary data.</text>
</comment>
<feature type="domain" description="Nitroreductase" evidence="3">
    <location>
        <begin position="26"/>
        <end position="84"/>
    </location>
</feature>
<dbReference type="Pfam" id="PF00881">
    <property type="entry name" value="Nitroreductase"/>
    <property type="match status" value="2"/>
</dbReference>
<evidence type="ECO:0000256" key="2">
    <source>
        <dbReference type="ARBA" id="ARBA00023002"/>
    </source>
</evidence>
<dbReference type="GO" id="GO:0016491">
    <property type="term" value="F:oxidoreductase activity"/>
    <property type="evidence" value="ECO:0007669"/>
    <property type="project" value="UniProtKB-KW"/>
</dbReference>
<dbReference type="CDD" id="cd02138">
    <property type="entry name" value="TdsD-like"/>
    <property type="match status" value="1"/>
</dbReference>
<evidence type="ECO:0000259" key="3">
    <source>
        <dbReference type="Pfam" id="PF00881"/>
    </source>
</evidence>
<dbReference type="InterPro" id="IPR000415">
    <property type="entry name" value="Nitroreductase-like"/>
</dbReference>
<sequence length="200" mass="22508">MKGNVLTPEVKENRQAGHDIDPVFLNRWSPRSYKTDPVSDEVLSRLFEAARWAPSGSNEQPWRFIVARTQEDKERFYPFIAEGNRIWCEKAPVLVLLLSKTISSRGTALRSHALDAGAAWGYLALEATRQGLVTHAMGGFDPQKAREDLGIPSEYEPQIVIAIGYQGVKEELPEALQEREKPSTRQPLESLVFEGVFSQK</sequence>
<organism evidence="4 5">
    <name type="scientific">Brevibacillus panacihumi</name>
    <dbReference type="NCBI Taxonomy" id="497735"/>
    <lineage>
        <taxon>Bacteria</taxon>
        <taxon>Bacillati</taxon>
        <taxon>Bacillota</taxon>
        <taxon>Bacilli</taxon>
        <taxon>Bacillales</taxon>
        <taxon>Paenibacillaceae</taxon>
        <taxon>Brevibacillus</taxon>
    </lineage>
</organism>
<dbReference type="PANTHER" id="PTHR43673">
    <property type="entry name" value="NAD(P)H NITROREDUCTASE YDGI-RELATED"/>
    <property type="match status" value="1"/>
</dbReference>